<reference evidence="4" key="1">
    <citation type="submission" date="2022-07" db="EMBL/GenBank/DDBJ databases">
        <title>Genome Sequence of Leucocoprinus birnbaumii.</title>
        <authorList>
            <person name="Buettner E."/>
        </authorList>
    </citation>
    <scope>NUCLEOTIDE SEQUENCE</scope>
    <source>
        <strain evidence="4">VT141</strain>
    </source>
</reference>
<dbReference type="PANTHER" id="PTHR10039">
    <property type="entry name" value="AMELOGENIN"/>
    <property type="match status" value="1"/>
</dbReference>
<proteinExistence type="predicted"/>
<feature type="domain" description="NACHT" evidence="3">
    <location>
        <begin position="213"/>
        <end position="370"/>
    </location>
</feature>
<dbReference type="SUPFAM" id="SSF52540">
    <property type="entry name" value="P-loop containing nucleoside triphosphate hydrolases"/>
    <property type="match status" value="1"/>
</dbReference>
<evidence type="ECO:0000313" key="5">
    <source>
        <dbReference type="Proteomes" id="UP001213000"/>
    </source>
</evidence>
<keyword evidence="1" id="KW-0677">Repeat</keyword>
<dbReference type="PROSITE" id="PS50837">
    <property type="entry name" value="NACHT"/>
    <property type="match status" value="1"/>
</dbReference>
<evidence type="ECO:0000313" key="4">
    <source>
        <dbReference type="EMBL" id="KAJ3568951.1"/>
    </source>
</evidence>
<feature type="compositionally biased region" description="Polar residues" evidence="2">
    <location>
        <begin position="90"/>
        <end position="102"/>
    </location>
</feature>
<dbReference type="Gene3D" id="3.40.50.300">
    <property type="entry name" value="P-loop containing nucleotide triphosphate hydrolases"/>
    <property type="match status" value="1"/>
</dbReference>
<evidence type="ECO:0000256" key="1">
    <source>
        <dbReference type="ARBA" id="ARBA00022737"/>
    </source>
</evidence>
<dbReference type="InterPro" id="IPR007111">
    <property type="entry name" value="NACHT_NTPase"/>
</dbReference>
<dbReference type="InterPro" id="IPR056884">
    <property type="entry name" value="NPHP3-like_N"/>
</dbReference>
<evidence type="ECO:0000256" key="2">
    <source>
        <dbReference type="SAM" id="MobiDB-lite"/>
    </source>
</evidence>
<gene>
    <name evidence="4" type="ORF">NP233_g5377</name>
</gene>
<dbReference type="EMBL" id="JANIEX010000315">
    <property type="protein sequence ID" value="KAJ3568951.1"/>
    <property type="molecule type" value="Genomic_DNA"/>
</dbReference>
<feature type="region of interest" description="Disordered" evidence="2">
    <location>
        <begin position="90"/>
        <end position="116"/>
    </location>
</feature>
<organism evidence="4 5">
    <name type="scientific">Leucocoprinus birnbaumii</name>
    <dbReference type="NCBI Taxonomy" id="56174"/>
    <lineage>
        <taxon>Eukaryota</taxon>
        <taxon>Fungi</taxon>
        <taxon>Dikarya</taxon>
        <taxon>Basidiomycota</taxon>
        <taxon>Agaricomycotina</taxon>
        <taxon>Agaricomycetes</taxon>
        <taxon>Agaricomycetidae</taxon>
        <taxon>Agaricales</taxon>
        <taxon>Agaricineae</taxon>
        <taxon>Agaricaceae</taxon>
        <taxon>Leucocoprinus</taxon>
    </lineage>
</organism>
<sequence length="835" mass="93739">MNTCSHLAAAEIFLKKLALPNMKSVDSAVFISEAKGPNQDLNTHVPQALSEMLGDARLSGKTIIRGAVTNGRSWILLILTSTRTEVLATSNLPSCKSPNANVSRQRSPKRQPPRSLRLSHIGEMGDIMQGEYKLGGSSSGFFSHAHHFVINNPTMIDASYDSRSMDSLARHTIPGAEFDSSARDPPPRCHPGTRLDLSALFKSWIRDVARQKNLAWLFGPAGVGKSAILQTLAEELSEAPEDFGDDIILGATLFFSKPFKRDDPQRVVLTITYQLAVKFPFYRKYVLGLLNKDPKVVEKSFMEQFKRFIVKPFAKRGTLAGFDRETVLVILDGLDECAGERAQREIVLAIGRFVLQYPGSPLAWIVSSRPEPHIRAVLDSRAISSSWIHVEVPVNSIQACSDVERYLRSEFESMREKYPFVFDLEEGEQWPPEVQFVKITRSSSGLFLFATIAIRFIDDVDFGNPVAQLKQVMDVIESTGQVQESTPFAALDALYAQILLQVPQTIYPTTKRILGCLTKPYPNISFSSFAELCNWLGLSQADAYGSLQKLHSVLDVPRPEEKERGLGAFHASFVDYLASSTRSGSFYLDPLEVKREQFQAGQRVLEDAHNMTASNVLVSRIRLSWPAKGEEDTHRLELFLTAFQILLLAEPEVLDGTYWSLSNRRASFFCDLSLEKIVSSSGDYVSQWLTLWPLLMSIHTSPSSSRSQEDKLFQYVPVSSLDPAFLDMDRMYIFRNGCAFDNLGHTEPLGDEEPQVLVLLRKFGPVVLPNDAWMVNPRNRDFEWGDYFLSHVAMTMKQFPSPKAILYGQDCKANVLMRLAFPDAEWLVFAAYVRL</sequence>
<evidence type="ECO:0000259" key="3">
    <source>
        <dbReference type="PROSITE" id="PS50837"/>
    </source>
</evidence>
<dbReference type="Proteomes" id="UP001213000">
    <property type="component" value="Unassembled WGS sequence"/>
</dbReference>
<name>A0AAD5YWT3_9AGAR</name>
<protein>
    <recommendedName>
        <fullName evidence="3">NACHT domain-containing protein</fullName>
    </recommendedName>
</protein>
<keyword evidence="5" id="KW-1185">Reference proteome</keyword>
<dbReference type="InterPro" id="IPR027417">
    <property type="entry name" value="P-loop_NTPase"/>
</dbReference>
<dbReference type="Pfam" id="PF24883">
    <property type="entry name" value="NPHP3_N"/>
    <property type="match status" value="1"/>
</dbReference>
<comment type="caution">
    <text evidence="4">The sequence shown here is derived from an EMBL/GenBank/DDBJ whole genome shotgun (WGS) entry which is preliminary data.</text>
</comment>
<accession>A0AAD5YWT3</accession>
<dbReference type="AlphaFoldDB" id="A0AAD5YWT3"/>